<reference evidence="1 2" key="2">
    <citation type="journal article" date="2022" name="Mol. Ecol. Resour.">
        <title>The genomes of chicory, endive, great burdock and yacon provide insights into Asteraceae paleo-polyploidization history and plant inulin production.</title>
        <authorList>
            <person name="Fan W."/>
            <person name="Wang S."/>
            <person name="Wang H."/>
            <person name="Wang A."/>
            <person name="Jiang F."/>
            <person name="Liu H."/>
            <person name="Zhao H."/>
            <person name="Xu D."/>
            <person name="Zhang Y."/>
        </authorList>
    </citation>
    <scope>NUCLEOTIDE SEQUENCE [LARGE SCALE GENOMIC DNA]</scope>
    <source>
        <strain evidence="2">cv. Niubang</strain>
    </source>
</reference>
<accession>A0ACB9AZQ5</accession>
<organism evidence="1 2">
    <name type="scientific">Arctium lappa</name>
    <name type="common">Greater burdock</name>
    <name type="synonym">Lappa major</name>
    <dbReference type="NCBI Taxonomy" id="4217"/>
    <lineage>
        <taxon>Eukaryota</taxon>
        <taxon>Viridiplantae</taxon>
        <taxon>Streptophyta</taxon>
        <taxon>Embryophyta</taxon>
        <taxon>Tracheophyta</taxon>
        <taxon>Spermatophyta</taxon>
        <taxon>Magnoliopsida</taxon>
        <taxon>eudicotyledons</taxon>
        <taxon>Gunneridae</taxon>
        <taxon>Pentapetalae</taxon>
        <taxon>asterids</taxon>
        <taxon>campanulids</taxon>
        <taxon>Asterales</taxon>
        <taxon>Asteraceae</taxon>
        <taxon>Carduoideae</taxon>
        <taxon>Cardueae</taxon>
        <taxon>Arctiinae</taxon>
        <taxon>Arctium</taxon>
    </lineage>
</organism>
<comment type="caution">
    <text evidence="1">The sequence shown here is derived from an EMBL/GenBank/DDBJ whole genome shotgun (WGS) entry which is preliminary data.</text>
</comment>
<dbReference type="EMBL" id="CM042053">
    <property type="protein sequence ID" value="KAI3715332.1"/>
    <property type="molecule type" value="Genomic_DNA"/>
</dbReference>
<evidence type="ECO:0000313" key="1">
    <source>
        <dbReference type="EMBL" id="KAI3715332.1"/>
    </source>
</evidence>
<reference evidence="2" key="1">
    <citation type="journal article" date="2022" name="Mol. Ecol. Resour.">
        <title>The genomes of chicory, endive, great burdock and yacon provide insights into Asteraceae palaeo-polyploidization history and plant inulin production.</title>
        <authorList>
            <person name="Fan W."/>
            <person name="Wang S."/>
            <person name="Wang H."/>
            <person name="Wang A."/>
            <person name="Jiang F."/>
            <person name="Liu H."/>
            <person name="Zhao H."/>
            <person name="Xu D."/>
            <person name="Zhang Y."/>
        </authorList>
    </citation>
    <scope>NUCLEOTIDE SEQUENCE [LARGE SCALE GENOMIC DNA]</scope>
    <source>
        <strain evidence="2">cv. Niubang</strain>
    </source>
</reference>
<proteinExistence type="predicted"/>
<protein>
    <submittedName>
        <fullName evidence="1">Uncharacterized protein</fullName>
    </submittedName>
</protein>
<sequence>MEPSLAAEVEIKYQKTDEAKGNSKSYDCGLYDTEVVYKIAQELLPVLASACVDNTTGGIFKNVGSIAADMRKEMVDYLTQRSESYVAEFLLAENASGVEVYEHPYDIIISLIDDFAASKRNISEEEVVEHRSECKFRPMDCTNEGCTTRYCAAQKEHHEAVCSFMILPCVQKCSDFVMTREMDRHCVTICPMKLVNCVFYTVGCQSIIPRCNVQQHNAGDLSSHLLYIIRVAHKEATEENLKHKVEQILNLSNAEKLARARDARALTYLIKDVEAKLGPLEVETKPETNISKGEKAAAAESPPSNKKESPTTTDPLHRDEPDSDSPPNKKEERLAESPIKMEESKESYSSTVEEEGEKRKEDNKEKDAIKQEPSHNDQELETTRGEKEPKKKESSKQSFISDEQEESKKTPKQEESSKQSFSSDE</sequence>
<gene>
    <name evidence="1" type="ORF">L6452_22311</name>
</gene>
<evidence type="ECO:0000313" key="2">
    <source>
        <dbReference type="Proteomes" id="UP001055879"/>
    </source>
</evidence>
<dbReference type="Proteomes" id="UP001055879">
    <property type="component" value="Linkage Group LG07"/>
</dbReference>
<keyword evidence="2" id="KW-1185">Reference proteome</keyword>
<name>A0ACB9AZQ5_ARCLA</name>